<dbReference type="Gene3D" id="2.60.40.2700">
    <property type="match status" value="1"/>
</dbReference>
<keyword evidence="3" id="KW-1185">Reference proteome</keyword>
<protein>
    <submittedName>
        <fullName evidence="2">Ig-like domain-containing protein</fullName>
    </submittedName>
</protein>
<accession>A0A542ZXN0</accession>
<evidence type="ECO:0000313" key="3">
    <source>
        <dbReference type="Proteomes" id="UP000315389"/>
    </source>
</evidence>
<dbReference type="RefSeq" id="WP_142120282.1">
    <property type="nucleotide sequence ID" value="NZ_BAAASV010000002.1"/>
</dbReference>
<dbReference type="InterPro" id="IPR013783">
    <property type="entry name" value="Ig-like_fold"/>
</dbReference>
<sequence>MTSATTKRWRAGVGAGAAIVLAAIGLAPAAQAATVEISGGTLQWSVSNQVVQHLSARTVAGSALIKNATAGVVAFGNATGTVDDASGEATIQYSGSYTAGFVYGGSTLYSVTITDPVVEVEADGSGNLSATVSSDVAPAHQSSQGLPTAPTAGVKIVEFTGAAVAVANGIASFTATPKFENVLVPGSQEASDLGLAAEHPYGGQSFRPEFLKAIAKGIRAHFLATADPAVGQAANEKKRPTIIVGAGPVLTTGVTLAEGGATLDVKGTGFRAVTNQGDAGVYLGVAPAGGLPDVSSPAGMANFVTAAYIPAVPSSVVTKSISIPAGDIQPLVCYSLYSWQAHSHSNTSQDVELPVSLVPAQPVAITTQPADAVATDGDSAAYEVEVSGSCPSYQWQSSSDGATWANVDGATTASFATPATTLGDNGTKFRVVVAGTAGNEVTSDVASLTVNPRPVSINTNPANAAVVEGETASFAVAAVGSTLTYQWQSSADGQAWTDVAGATAATYTTPSTTLADSGQKLRVVVSGASGQQTSTAATLTVTAKPIVKVLPTVSVTVPAFAYGKQGKASVVVTATGATPTGTVTLTAGAKNLGSAALVNGRVAITIPAKALLPGVTEIKTAYSGDAAVEAGTATSKASVTKAASTVKGKIAKKSIKAKKASALKVTVKSAAGVSVKGTVTVTWKGTKGKAKGKTITKKGTVKANGTVTVKSAKLKKKGTYTVTVSYAGNATVAGAKKAKAAKVVVK</sequence>
<feature type="chain" id="PRO_5021778104" evidence="1">
    <location>
        <begin position="33"/>
        <end position="746"/>
    </location>
</feature>
<keyword evidence="1" id="KW-0732">Signal</keyword>
<comment type="caution">
    <text evidence="2">The sequence shown here is derived from an EMBL/GenBank/DDBJ whole genome shotgun (WGS) entry which is preliminary data.</text>
</comment>
<feature type="signal peptide" evidence="1">
    <location>
        <begin position="1"/>
        <end position="32"/>
    </location>
</feature>
<reference evidence="2 3" key="1">
    <citation type="submission" date="2019-06" db="EMBL/GenBank/DDBJ databases">
        <title>Sequencing the genomes of 1000 actinobacteria strains.</title>
        <authorList>
            <person name="Klenk H.-P."/>
        </authorList>
    </citation>
    <scope>NUCLEOTIDE SEQUENCE [LARGE SCALE GENOMIC DNA]</scope>
    <source>
        <strain evidence="2 3">DSM 4813</strain>
    </source>
</reference>
<dbReference type="OrthoDB" id="7210788at2"/>
<dbReference type="GO" id="GO:0005975">
    <property type="term" value="P:carbohydrate metabolic process"/>
    <property type="evidence" value="ECO:0007669"/>
    <property type="project" value="UniProtKB-ARBA"/>
</dbReference>
<proteinExistence type="predicted"/>
<name>A0A542ZXN0_RARFA</name>
<evidence type="ECO:0000256" key="1">
    <source>
        <dbReference type="SAM" id="SignalP"/>
    </source>
</evidence>
<evidence type="ECO:0000313" key="2">
    <source>
        <dbReference type="EMBL" id="TQL64956.1"/>
    </source>
</evidence>
<dbReference type="Proteomes" id="UP000315389">
    <property type="component" value="Unassembled WGS sequence"/>
</dbReference>
<dbReference type="Gene3D" id="2.60.40.10">
    <property type="entry name" value="Immunoglobulins"/>
    <property type="match status" value="2"/>
</dbReference>
<organism evidence="2 3">
    <name type="scientific">Rarobacter faecitabidus</name>
    <dbReference type="NCBI Taxonomy" id="13243"/>
    <lineage>
        <taxon>Bacteria</taxon>
        <taxon>Bacillati</taxon>
        <taxon>Actinomycetota</taxon>
        <taxon>Actinomycetes</taxon>
        <taxon>Micrococcales</taxon>
        <taxon>Rarobacteraceae</taxon>
        <taxon>Rarobacter</taxon>
    </lineage>
</organism>
<dbReference type="AlphaFoldDB" id="A0A542ZXN0"/>
<gene>
    <name evidence="2" type="ORF">FB461_1488</name>
</gene>
<dbReference type="EMBL" id="VFOS01000001">
    <property type="protein sequence ID" value="TQL64956.1"/>
    <property type="molecule type" value="Genomic_DNA"/>
</dbReference>